<evidence type="ECO:0000256" key="1">
    <source>
        <dbReference type="SAM" id="MobiDB-lite"/>
    </source>
</evidence>
<reference evidence="3" key="2">
    <citation type="submission" date="2015-01" db="EMBL/GenBank/DDBJ databases">
        <title>Evolutionary Origins and Diversification of the Mycorrhizal Mutualists.</title>
        <authorList>
            <consortium name="DOE Joint Genome Institute"/>
            <consortium name="Mycorrhizal Genomics Consortium"/>
            <person name="Kohler A."/>
            <person name="Kuo A."/>
            <person name="Nagy L.G."/>
            <person name="Floudas D."/>
            <person name="Copeland A."/>
            <person name="Barry K.W."/>
            <person name="Cichocki N."/>
            <person name="Veneault-Fourrey C."/>
            <person name="LaButti K."/>
            <person name="Lindquist E.A."/>
            <person name="Lipzen A."/>
            <person name="Lundell T."/>
            <person name="Morin E."/>
            <person name="Murat C."/>
            <person name="Riley R."/>
            <person name="Ohm R."/>
            <person name="Sun H."/>
            <person name="Tunlid A."/>
            <person name="Henrissat B."/>
            <person name="Grigoriev I.V."/>
            <person name="Hibbett D.S."/>
            <person name="Martin F."/>
        </authorList>
    </citation>
    <scope>NUCLEOTIDE SEQUENCE [LARGE SCALE GENOMIC DNA]</scope>
    <source>
        <strain evidence="3">ATCC 200175</strain>
    </source>
</reference>
<feature type="region of interest" description="Disordered" evidence="1">
    <location>
        <begin position="63"/>
        <end position="192"/>
    </location>
</feature>
<reference evidence="2 3" key="1">
    <citation type="submission" date="2014-06" db="EMBL/GenBank/DDBJ databases">
        <authorList>
            <consortium name="DOE Joint Genome Institute"/>
            <person name="Kuo A."/>
            <person name="Kohler A."/>
            <person name="Nagy L.G."/>
            <person name="Floudas D."/>
            <person name="Copeland A."/>
            <person name="Barry K.W."/>
            <person name="Cichocki N."/>
            <person name="Veneault-Fourrey C."/>
            <person name="LaButti K."/>
            <person name="Lindquist E.A."/>
            <person name="Lipzen A."/>
            <person name="Lundell T."/>
            <person name="Morin E."/>
            <person name="Murat C."/>
            <person name="Sun H."/>
            <person name="Tunlid A."/>
            <person name="Henrissat B."/>
            <person name="Grigoriev I.V."/>
            <person name="Hibbett D.S."/>
            <person name="Martin F."/>
            <person name="Nordberg H.P."/>
            <person name="Cantor M.N."/>
            <person name="Hua S.X."/>
        </authorList>
    </citation>
    <scope>NUCLEOTIDE SEQUENCE [LARGE SCALE GENOMIC DNA]</scope>
    <source>
        <strain evidence="2 3">ATCC 200175</strain>
    </source>
</reference>
<dbReference type="HOGENOM" id="CLU_1415587_0_0_1"/>
<organism evidence="2 3">
    <name type="scientific">Paxillus involutus ATCC 200175</name>
    <dbReference type="NCBI Taxonomy" id="664439"/>
    <lineage>
        <taxon>Eukaryota</taxon>
        <taxon>Fungi</taxon>
        <taxon>Dikarya</taxon>
        <taxon>Basidiomycota</taxon>
        <taxon>Agaricomycotina</taxon>
        <taxon>Agaricomycetes</taxon>
        <taxon>Agaricomycetidae</taxon>
        <taxon>Boletales</taxon>
        <taxon>Paxilineae</taxon>
        <taxon>Paxillaceae</taxon>
        <taxon>Paxillus</taxon>
    </lineage>
</organism>
<proteinExistence type="predicted"/>
<dbReference type="AlphaFoldDB" id="A0A0C9T4F2"/>
<dbReference type="OrthoDB" id="3265918at2759"/>
<dbReference type="EMBL" id="KN820415">
    <property type="protein sequence ID" value="KIJ06263.1"/>
    <property type="molecule type" value="Genomic_DNA"/>
</dbReference>
<accession>A0A0C9T4F2</accession>
<dbReference type="Proteomes" id="UP000053647">
    <property type="component" value="Unassembled WGS sequence"/>
</dbReference>
<gene>
    <name evidence="2" type="ORF">PAXINDRAFT_103442</name>
</gene>
<evidence type="ECO:0000313" key="3">
    <source>
        <dbReference type="Proteomes" id="UP000053647"/>
    </source>
</evidence>
<sequence length="192" mass="20986">MIANPTPADRHLVLKDWTYVITPSLKLYRMPLPNLVQAVRQALTFLKLHASRIEASWESMPARKVAGKRLQPTREREPAGVNDTQRAGTASPPPRYGEGVTGGGQPRILSSSHPVAPSQQKASRAIPKLFFPSRPAMTGTQEPNLKGPLAPGPDTGGSPGHVQPLRRPETNVMTSARARMFAQRPVRLPKEK</sequence>
<name>A0A0C9T4F2_PAXIN</name>
<feature type="compositionally biased region" description="Polar residues" evidence="1">
    <location>
        <begin position="108"/>
        <end position="122"/>
    </location>
</feature>
<protein>
    <submittedName>
        <fullName evidence="2">Uncharacterized protein</fullName>
    </submittedName>
</protein>
<keyword evidence="3" id="KW-1185">Reference proteome</keyword>
<evidence type="ECO:0000313" key="2">
    <source>
        <dbReference type="EMBL" id="KIJ06263.1"/>
    </source>
</evidence>